<organism evidence="1 2">
    <name type="scientific">Methylobacillus flagellatus (strain ATCC 51484 / DSM 6875 / VKM B-1610 / KT)</name>
    <dbReference type="NCBI Taxonomy" id="265072"/>
    <lineage>
        <taxon>Bacteria</taxon>
        <taxon>Pseudomonadati</taxon>
        <taxon>Pseudomonadota</taxon>
        <taxon>Betaproteobacteria</taxon>
        <taxon>Nitrosomonadales</taxon>
        <taxon>Methylophilaceae</taxon>
        <taxon>Methylobacillus</taxon>
    </lineage>
</organism>
<evidence type="ECO:0000313" key="2">
    <source>
        <dbReference type="Proteomes" id="UP000002440"/>
    </source>
</evidence>
<evidence type="ECO:0000313" key="1">
    <source>
        <dbReference type="EMBL" id="ABE50479.1"/>
    </source>
</evidence>
<gene>
    <name evidence="1" type="ordered locus">Mfla_2212</name>
</gene>
<dbReference type="RefSeq" id="WP_011480433.1">
    <property type="nucleotide sequence ID" value="NC_007947.1"/>
</dbReference>
<reference evidence="1 2" key="1">
    <citation type="submission" date="2006-03" db="EMBL/GenBank/DDBJ databases">
        <title>Complete sequence of Methylobacillus flagellatus KT.</title>
        <authorList>
            <consortium name="US DOE Joint Genome Institute"/>
            <person name="Copeland A."/>
            <person name="Lucas S."/>
            <person name="Lapidus A."/>
            <person name="Barry K."/>
            <person name="Detter J.C."/>
            <person name="Glavina del Rio T."/>
            <person name="Hammon N."/>
            <person name="Israni S."/>
            <person name="Dalin E."/>
            <person name="Tice H."/>
            <person name="Pitluck S."/>
            <person name="Brettin T."/>
            <person name="Bruce D."/>
            <person name="Han C."/>
            <person name="Tapia R."/>
            <person name="Saunders E."/>
            <person name="Gilna P."/>
            <person name="Schmutz J."/>
            <person name="Larimer F."/>
            <person name="Land M."/>
            <person name="Kyrpides N."/>
            <person name="Anderson I."/>
            <person name="Richardson P."/>
        </authorList>
    </citation>
    <scope>NUCLEOTIDE SEQUENCE [LARGE SCALE GENOMIC DNA]</scope>
    <source>
        <strain evidence="2">KT / ATCC 51484 / DSM 6875</strain>
    </source>
</reference>
<name>Q1GZ58_METFK</name>
<proteinExistence type="predicted"/>
<accession>Q1GZ58</accession>
<dbReference type="PROSITE" id="PS51257">
    <property type="entry name" value="PROKAR_LIPOPROTEIN"/>
    <property type="match status" value="1"/>
</dbReference>
<dbReference type="KEGG" id="mfa:Mfla_2212"/>
<sequence length="225" mass="24102">MPKTTAIPFLISILLSGCVTPHGETPIAKNFPTMSQEKLQAAAHWGLITQDLSQRLQTQMSGKVSKEQTLYVSVTEDSPFNQAVAGELIATLVNRGYHVVKTRGAAVNIEIDTQVLQFSPHRLQARTVGIPTALATGVWTLSELNSSISAAGVVTGVISGAEALTYFNSDKASGATPQTEIIINAAVTDNSRYLAVSRATYYVADSDQWLYHAASHANFSVRGSH</sequence>
<protein>
    <submittedName>
        <fullName evidence="1">Uncharacterized protein</fullName>
    </submittedName>
</protein>
<keyword evidence="2" id="KW-1185">Reference proteome</keyword>
<dbReference type="Proteomes" id="UP000002440">
    <property type="component" value="Chromosome"/>
</dbReference>
<dbReference type="AlphaFoldDB" id="Q1GZ58"/>
<dbReference type="HOGENOM" id="CLU_092687_0_0_4"/>
<dbReference type="eggNOG" id="ENOG5032YPT">
    <property type="taxonomic scope" value="Bacteria"/>
</dbReference>
<dbReference type="EMBL" id="CP000284">
    <property type="protein sequence ID" value="ABE50479.1"/>
    <property type="molecule type" value="Genomic_DNA"/>
</dbReference>
<dbReference type="STRING" id="265072.Mfla_2212"/>